<evidence type="ECO:0008006" key="4">
    <source>
        <dbReference type="Google" id="ProtNLM"/>
    </source>
</evidence>
<organism evidence="2 3">
    <name type="scientific">Azospirillum oleiclasticum</name>
    <dbReference type="NCBI Taxonomy" id="2735135"/>
    <lineage>
        <taxon>Bacteria</taxon>
        <taxon>Pseudomonadati</taxon>
        <taxon>Pseudomonadota</taxon>
        <taxon>Alphaproteobacteria</taxon>
        <taxon>Rhodospirillales</taxon>
        <taxon>Azospirillaceae</taxon>
        <taxon>Azospirillum</taxon>
    </lineage>
</organism>
<comment type="caution">
    <text evidence="2">The sequence shown here is derived from an EMBL/GenBank/DDBJ whole genome shotgun (WGS) entry which is preliminary data.</text>
</comment>
<keyword evidence="1" id="KW-1133">Transmembrane helix</keyword>
<keyword evidence="1" id="KW-0472">Membrane</keyword>
<dbReference type="EMBL" id="JABFDB010000013">
    <property type="protein sequence ID" value="NYZ21786.1"/>
    <property type="molecule type" value="Genomic_DNA"/>
</dbReference>
<name>A0ABX2TER0_9PROT</name>
<protein>
    <recommendedName>
        <fullName evidence="4">Transmembrane protein (PGPGW)</fullName>
    </recommendedName>
</protein>
<keyword evidence="3" id="KW-1185">Reference proteome</keyword>
<accession>A0ABX2TER0</accession>
<feature type="transmembrane region" description="Helical" evidence="1">
    <location>
        <begin position="17"/>
        <end position="34"/>
    </location>
</feature>
<dbReference type="Proteomes" id="UP000584642">
    <property type="component" value="Unassembled WGS sequence"/>
</dbReference>
<evidence type="ECO:0000313" key="2">
    <source>
        <dbReference type="EMBL" id="NYZ21786.1"/>
    </source>
</evidence>
<reference evidence="2 3" key="1">
    <citation type="submission" date="2020-05" db="EMBL/GenBank/DDBJ databases">
        <title>Azospirillum oleiclasticum sp. nov, a nitrogen-fixing and heavy crude oil-emulsifying bacterium isolated from the crude oil of Yumen Oilfield.</title>
        <authorList>
            <person name="Wu D."/>
            <person name="Cai M."/>
            <person name="Zhang X."/>
        </authorList>
    </citation>
    <scope>NUCLEOTIDE SEQUENCE [LARGE SCALE GENOMIC DNA]</scope>
    <source>
        <strain evidence="2 3">ROY-1-1-2</strain>
    </source>
</reference>
<keyword evidence="1" id="KW-0812">Transmembrane</keyword>
<feature type="transmembrane region" description="Helical" evidence="1">
    <location>
        <begin position="40"/>
        <end position="56"/>
    </location>
</feature>
<evidence type="ECO:0000256" key="1">
    <source>
        <dbReference type="SAM" id="Phobius"/>
    </source>
</evidence>
<gene>
    <name evidence="2" type="ORF">HND93_18890</name>
</gene>
<dbReference type="RefSeq" id="WP_180283558.1">
    <property type="nucleotide sequence ID" value="NZ_JABFDB010000013.1"/>
</dbReference>
<sequence length="91" mass="10396">MARSTAATLSLARMRQIVLIGMGWTIIAVGFLVVPLPGPFGLPLMLVGGVILLRNSDDAKRLFVRMKRRFPRLFVPVERVRDRLRRRRRAV</sequence>
<evidence type="ECO:0000313" key="3">
    <source>
        <dbReference type="Proteomes" id="UP000584642"/>
    </source>
</evidence>
<proteinExistence type="predicted"/>